<keyword evidence="2" id="KW-1185">Reference proteome</keyword>
<reference evidence="1" key="1">
    <citation type="journal article" date="2023" name="GigaByte">
        <title>Genome assembly of the bearded iris, Iris pallida Lam.</title>
        <authorList>
            <person name="Bruccoleri R.E."/>
            <person name="Oakeley E.J."/>
            <person name="Faust A.M.E."/>
            <person name="Altorfer M."/>
            <person name="Dessus-Babus S."/>
            <person name="Burckhardt D."/>
            <person name="Oertli M."/>
            <person name="Naumann U."/>
            <person name="Petersen F."/>
            <person name="Wong J."/>
        </authorList>
    </citation>
    <scope>NUCLEOTIDE SEQUENCE</scope>
    <source>
        <strain evidence="1">GSM-AAB239-AS_SAM_17_03QT</strain>
    </source>
</reference>
<evidence type="ECO:0000313" key="2">
    <source>
        <dbReference type="Proteomes" id="UP001140949"/>
    </source>
</evidence>
<protein>
    <submittedName>
        <fullName evidence="1">Uncharacterized protein</fullName>
    </submittedName>
</protein>
<evidence type="ECO:0000313" key="1">
    <source>
        <dbReference type="EMBL" id="KAJ6790967.1"/>
    </source>
</evidence>
<dbReference type="EMBL" id="JANAVB010044818">
    <property type="protein sequence ID" value="KAJ6790967.1"/>
    <property type="molecule type" value="Genomic_DNA"/>
</dbReference>
<sequence>MSFPTPPYIYTAMAAITTSCHRLHKHHQPKSKRNPYLAIGLAILVLEAGSHIPQAPPSPLSGAA</sequence>
<proteinExistence type="predicted"/>
<accession>A0AAX6DGR1</accession>
<dbReference type="AlphaFoldDB" id="A0AAX6DGR1"/>
<dbReference type="Proteomes" id="UP001140949">
    <property type="component" value="Unassembled WGS sequence"/>
</dbReference>
<comment type="caution">
    <text evidence="1">The sequence shown here is derived from an EMBL/GenBank/DDBJ whole genome shotgun (WGS) entry which is preliminary data.</text>
</comment>
<gene>
    <name evidence="1" type="ORF">M6B38_246525</name>
</gene>
<organism evidence="1 2">
    <name type="scientific">Iris pallida</name>
    <name type="common">Sweet iris</name>
    <dbReference type="NCBI Taxonomy" id="29817"/>
    <lineage>
        <taxon>Eukaryota</taxon>
        <taxon>Viridiplantae</taxon>
        <taxon>Streptophyta</taxon>
        <taxon>Embryophyta</taxon>
        <taxon>Tracheophyta</taxon>
        <taxon>Spermatophyta</taxon>
        <taxon>Magnoliopsida</taxon>
        <taxon>Liliopsida</taxon>
        <taxon>Asparagales</taxon>
        <taxon>Iridaceae</taxon>
        <taxon>Iridoideae</taxon>
        <taxon>Irideae</taxon>
        <taxon>Iris</taxon>
    </lineage>
</organism>
<name>A0AAX6DGR1_IRIPA</name>
<reference evidence="1" key="2">
    <citation type="submission" date="2023-04" db="EMBL/GenBank/DDBJ databases">
        <authorList>
            <person name="Bruccoleri R.E."/>
            <person name="Oakeley E.J."/>
            <person name="Faust A.-M."/>
            <person name="Dessus-Babus S."/>
            <person name="Altorfer M."/>
            <person name="Burckhardt D."/>
            <person name="Oertli M."/>
            <person name="Naumann U."/>
            <person name="Petersen F."/>
            <person name="Wong J."/>
        </authorList>
    </citation>
    <scope>NUCLEOTIDE SEQUENCE</scope>
    <source>
        <strain evidence="1">GSM-AAB239-AS_SAM_17_03QT</strain>
        <tissue evidence="1">Leaf</tissue>
    </source>
</reference>